<protein>
    <submittedName>
        <fullName evidence="1">Uncharacterized protein</fullName>
    </submittedName>
</protein>
<sequence length="175" mass="19291">MNALATLTLQRDFSLNALRGAKGFDYFPVILADPTGWKNLKHFGSRDKHDVAKFETLIDGSKVLIFNGAPVWIEPELALGRSTAPGSALHFLLLGNKGSEAYKVARLEAREGLSQVRWPKGGDLQTAGANFRTVHPWFEFPTGNLSEEGVAHFLNQPDSLSVRFMLPSDIPDLED</sequence>
<proteinExistence type="predicted"/>
<evidence type="ECO:0000313" key="1">
    <source>
        <dbReference type="EMBL" id="AXQ68226.1"/>
    </source>
</evidence>
<reference evidence="1 2" key="1">
    <citation type="submission" date="2018-07" db="EMBL/GenBank/DDBJ databases">
        <title>Giant CbK-like Caulobacter bacteriophages have genetically divergent genomes.</title>
        <authorList>
            <person name="Wilson K.M."/>
            <person name="Ely B."/>
        </authorList>
    </citation>
    <scope>NUCLEOTIDE SEQUENCE [LARGE SCALE GENOMIC DNA]</scope>
</reference>
<dbReference type="EMBL" id="MH588544">
    <property type="protein sequence ID" value="AXQ68226.1"/>
    <property type="molecule type" value="Genomic_DNA"/>
</dbReference>
<dbReference type="Proteomes" id="UP000258997">
    <property type="component" value="Segment"/>
</dbReference>
<keyword evidence="2" id="KW-1185">Reference proteome</keyword>
<organism evidence="1 2">
    <name type="scientific">Caulobacter phage CcrBL10</name>
    <dbReference type="NCBI Taxonomy" id="2283269"/>
    <lineage>
        <taxon>Viruses</taxon>
        <taxon>Duplodnaviria</taxon>
        <taxon>Heunggongvirae</taxon>
        <taxon>Uroviricota</taxon>
        <taxon>Caudoviricetes</taxon>
        <taxon>Jeanschmidtviridae</taxon>
        <taxon>Poindextervirus</taxon>
        <taxon>Poindextervirus BL10</taxon>
    </lineage>
</organism>
<accession>A0A385E921</accession>
<evidence type="ECO:0000313" key="2">
    <source>
        <dbReference type="Proteomes" id="UP000258997"/>
    </source>
</evidence>
<name>A0A385E921_9CAUD</name>
<gene>
    <name evidence="1" type="ORF">CcrBL10_gp022</name>
</gene>